<accession>A0A6J6APF2</accession>
<dbReference type="Gene3D" id="3.40.50.2300">
    <property type="match status" value="2"/>
</dbReference>
<keyword evidence="1" id="KW-0732">Signal</keyword>
<feature type="region of interest" description="Disordered" evidence="2">
    <location>
        <begin position="1"/>
        <end position="25"/>
    </location>
</feature>
<dbReference type="EMBL" id="CAEZXY010000027">
    <property type="protein sequence ID" value="CAB4705980.1"/>
    <property type="molecule type" value="Genomic_DNA"/>
</dbReference>
<dbReference type="CDD" id="cd06268">
    <property type="entry name" value="PBP1_ABC_transporter_LIVBP-like"/>
    <property type="match status" value="1"/>
</dbReference>
<protein>
    <submittedName>
        <fullName evidence="4">Unannotated protein</fullName>
    </submittedName>
</protein>
<evidence type="ECO:0000256" key="2">
    <source>
        <dbReference type="SAM" id="MobiDB-lite"/>
    </source>
</evidence>
<dbReference type="PANTHER" id="PTHR30483">
    <property type="entry name" value="LEUCINE-SPECIFIC-BINDING PROTEIN"/>
    <property type="match status" value="1"/>
</dbReference>
<dbReference type="PANTHER" id="PTHR30483:SF6">
    <property type="entry name" value="PERIPLASMIC BINDING PROTEIN OF ABC TRANSPORTER FOR NATURAL AMINO ACIDS"/>
    <property type="match status" value="1"/>
</dbReference>
<evidence type="ECO:0000259" key="3">
    <source>
        <dbReference type="Pfam" id="PF13458"/>
    </source>
</evidence>
<dbReference type="EMBL" id="CAEUNJ010000080">
    <property type="protein sequence ID" value="CAB4372534.1"/>
    <property type="molecule type" value="Genomic_DNA"/>
</dbReference>
<feature type="compositionally biased region" description="Basic and acidic residues" evidence="2">
    <location>
        <begin position="1"/>
        <end position="10"/>
    </location>
</feature>
<evidence type="ECO:0000313" key="4">
    <source>
        <dbReference type="EMBL" id="CAB4372534.1"/>
    </source>
</evidence>
<dbReference type="InterPro" id="IPR028081">
    <property type="entry name" value="Leu-bd"/>
</dbReference>
<dbReference type="InterPro" id="IPR051010">
    <property type="entry name" value="BCAA_transport"/>
</dbReference>
<sequence>MTKKKTDSKKSAKNGGARTNLHGGIVNEADASSGELQYAERMFPAPFDHGIAQADRAVTNVKHGTRAHLEGGVGDSNQQFWWQGGGPATDVAVQNITIYPPTRGQKTQGDPFEPVKIGILIDMDLNQLLADWIDPTILAIEDAMNEGVWRRSPVQLVIADARGLPRENYRKLLKGYEWLVDEGCVVVLGPMISDNCLLLQDTANRLGVPCIGWTGAHKFASDYCFTVANGDVATEGVMCAQWLHAHGHDKVGLFWEAGSSGRDYADYFRDAALGLGMTIIREVKLEPNPVGLKDDLESMRALGAEGLYYGGYGYATFHFAEALKSLDWDPPRVMGTAFMFYSNSNAWAEGLEGWHGVDQLGEDGANPNYNAMIDRFVKRFGRKTGNVVVALAYDTARAAIHGIANAAIPTPKDVKQGLERIRWMPATNGGPSCYVQFGPHDHKGYKGDFLTIRELRGGELRFDGYHRPEWPSNASST</sequence>
<reference evidence="4" key="1">
    <citation type="submission" date="2020-05" db="EMBL/GenBank/DDBJ databases">
        <authorList>
            <person name="Chiriac C."/>
            <person name="Salcher M."/>
            <person name="Ghai R."/>
            <person name="Kavagutti S V."/>
        </authorList>
    </citation>
    <scope>NUCLEOTIDE SEQUENCE</scope>
</reference>
<evidence type="ECO:0000313" key="5">
    <source>
        <dbReference type="EMBL" id="CAB4705980.1"/>
    </source>
</evidence>
<organism evidence="4">
    <name type="scientific">freshwater metagenome</name>
    <dbReference type="NCBI Taxonomy" id="449393"/>
    <lineage>
        <taxon>unclassified sequences</taxon>
        <taxon>metagenomes</taxon>
        <taxon>ecological metagenomes</taxon>
    </lineage>
</organism>
<proteinExistence type="predicted"/>
<feature type="domain" description="Leucine-binding protein" evidence="3">
    <location>
        <begin position="114"/>
        <end position="442"/>
    </location>
</feature>
<gene>
    <name evidence="5" type="ORF">UFOPK2624_00816</name>
    <name evidence="4" type="ORF">UFOPK4201_01578</name>
</gene>
<dbReference type="AlphaFoldDB" id="A0A6J6APF2"/>
<dbReference type="SUPFAM" id="SSF53822">
    <property type="entry name" value="Periplasmic binding protein-like I"/>
    <property type="match status" value="1"/>
</dbReference>
<dbReference type="InterPro" id="IPR028082">
    <property type="entry name" value="Peripla_BP_I"/>
</dbReference>
<dbReference type="Pfam" id="PF13458">
    <property type="entry name" value="Peripla_BP_6"/>
    <property type="match status" value="1"/>
</dbReference>
<name>A0A6J6APF2_9ZZZZ</name>
<evidence type="ECO:0000256" key="1">
    <source>
        <dbReference type="ARBA" id="ARBA00022729"/>
    </source>
</evidence>